<keyword evidence="3" id="KW-1185">Reference proteome</keyword>
<keyword evidence="1" id="KW-0732">Signal</keyword>
<protein>
    <submittedName>
        <fullName evidence="2">Uncharacterized protein</fullName>
    </submittedName>
</protein>
<evidence type="ECO:0000256" key="1">
    <source>
        <dbReference type="SAM" id="SignalP"/>
    </source>
</evidence>
<feature type="chain" id="PRO_5018127350" evidence="1">
    <location>
        <begin position="24"/>
        <end position="93"/>
    </location>
</feature>
<proteinExistence type="predicted"/>
<evidence type="ECO:0000313" key="2">
    <source>
        <dbReference type="EMBL" id="RNA10103.1"/>
    </source>
</evidence>
<dbReference type="AlphaFoldDB" id="A0A3M7QFS3"/>
<sequence length="93" mass="10382">MKIIHKTVIVILLLPLPFEKLDTLAELHLVLERLDLGNVLAYLTDPLLVLDVLRRVVVDTFDHMEPAHDSLLRGPKNICETVGDCFGGIGNQN</sequence>
<reference evidence="2 3" key="1">
    <citation type="journal article" date="2018" name="Sci. Rep.">
        <title>Genomic signatures of local adaptation to the degree of environmental predictability in rotifers.</title>
        <authorList>
            <person name="Franch-Gras L."/>
            <person name="Hahn C."/>
            <person name="Garcia-Roger E.M."/>
            <person name="Carmona M.J."/>
            <person name="Serra M."/>
            <person name="Gomez A."/>
        </authorList>
    </citation>
    <scope>NUCLEOTIDE SEQUENCE [LARGE SCALE GENOMIC DNA]</scope>
    <source>
        <strain evidence="2">HYR1</strain>
    </source>
</reference>
<dbReference type="EMBL" id="REGN01006305">
    <property type="protein sequence ID" value="RNA10103.1"/>
    <property type="molecule type" value="Genomic_DNA"/>
</dbReference>
<feature type="signal peptide" evidence="1">
    <location>
        <begin position="1"/>
        <end position="23"/>
    </location>
</feature>
<accession>A0A3M7QFS3</accession>
<dbReference type="Proteomes" id="UP000276133">
    <property type="component" value="Unassembled WGS sequence"/>
</dbReference>
<comment type="caution">
    <text evidence="2">The sequence shown here is derived from an EMBL/GenBank/DDBJ whole genome shotgun (WGS) entry which is preliminary data.</text>
</comment>
<evidence type="ECO:0000313" key="3">
    <source>
        <dbReference type="Proteomes" id="UP000276133"/>
    </source>
</evidence>
<name>A0A3M7QFS3_BRAPC</name>
<organism evidence="2 3">
    <name type="scientific">Brachionus plicatilis</name>
    <name type="common">Marine rotifer</name>
    <name type="synonym">Brachionus muelleri</name>
    <dbReference type="NCBI Taxonomy" id="10195"/>
    <lineage>
        <taxon>Eukaryota</taxon>
        <taxon>Metazoa</taxon>
        <taxon>Spiralia</taxon>
        <taxon>Gnathifera</taxon>
        <taxon>Rotifera</taxon>
        <taxon>Eurotatoria</taxon>
        <taxon>Monogononta</taxon>
        <taxon>Pseudotrocha</taxon>
        <taxon>Ploima</taxon>
        <taxon>Brachionidae</taxon>
        <taxon>Brachionus</taxon>
    </lineage>
</organism>
<gene>
    <name evidence="2" type="ORF">BpHYR1_042155</name>
</gene>